<keyword evidence="5" id="KW-1185">Reference proteome</keyword>
<evidence type="ECO:0000256" key="1">
    <source>
        <dbReference type="SAM" id="MobiDB-lite"/>
    </source>
</evidence>
<comment type="caution">
    <text evidence="4">The sequence shown here is derived from an EMBL/GenBank/DDBJ whole genome shotgun (WGS) entry which is preliminary data.</text>
</comment>
<accession>A0A949TGY6</accession>
<reference evidence="4" key="1">
    <citation type="submission" date="2020-12" db="EMBL/GenBank/DDBJ databases">
        <title>Clostridium thailandense sp. nov., a novel acetogenic bacterium isolated from peat land soil in Thailand.</title>
        <authorList>
            <person name="Chaikitkaew S."/>
            <person name="Birkeland N.K."/>
        </authorList>
    </citation>
    <scope>NUCLEOTIDE SEQUENCE</scope>
    <source>
        <strain evidence="4">PL3</strain>
    </source>
</reference>
<protein>
    <recommendedName>
        <fullName evidence="3">DUF5667 domain-containing protein</fullName>
    </recommendedName>
</protein>
<evidence type="ECO:0000313" key="4">
    <source>
        <dbReference type="EMBL" id="MBV7272604.1"/>
    </source>
</evidence>
<feature type="compositionally biased region" description="Polar residues" evidence="1">
    <location>
        <begin position="167"/>
        <end position="184"/>
    </location>
</feature>
<dbReference type="EMBL" id="JAEEGC010000027">
    <property type="protein sequence ID" value="MBV7272604.1"/>
    <property type="molecule type" value="Genomic_DNA"/>
</dbReference>
<evidence type="ECO:0000259" key="3">
    <source>
        <dbReference type="Pfam" id="PF18915"/>
    </source>
</evidence>
<feature type="compositionally biased region" description="Basic and acidic residues" evidence="1">
    <location>
        <begin position="157"/>
        <end position="166"/>
    </location>
</feature>
<dbReference type="AlphaFoldDB" id="A0A949TGY6"/>
<feature type="signal peptide" evidence="2">
    <location>
        <begin position="1"/>
        <end position="23"/>
    </location>
</feature>
<name>A0A949TGY6_9CLOT</name>
<evidence type="ECO:0000313" key="5">
    <source>
        <dbReference type="Proteomes" id="UP000694308"/>
    </source>
</evidence>
<dbReference type="Pfam" id="PF18915">
    <property type="entry name" value="DUF5667"/>
    <property type="match status" value="1"/>
</dbReference>
<dbReference type="InterPro" id="IPR043725">
    <property type="entry name" value="DUF5667"/>
</dbReference>
<feature type="domain" description="DUF5667" evidence="3">
    <location>
        <begin position="35"/>
        <end position="157"/>
    </location>
</feature>
<dbReference type="RefSeq" id="WP_218319640.1">
    <property type="nucleotide sequence ID" value="NZ_JAEEGC010000027.1"/>
</dbReference>
<sequence length="184" mass="19844">MKKIALFVAAAAVSLSVGGKALADTNTISFTDKAGITPDNVLLYPIDKAIDNIRINLTFADDKKAQVLIDVAKERLGESEVMADKGKTDLSIQAMNSYNDKMAESQSNIENAIDNTTTNTTTDSTAKSDNLNAVETTIENAQTNSIEVLKNIEKKLSGNADKKESCNRSSYQNETRSSSICNRG</sequence>
<organism evidence="4 5">
    <name type="scientific">Clostridium thailandense</name>
    <dbReference type="NCBI Taxonomy" id="2794346"/>
    <lineage>
        <taxon>Bacteria</taxon>
        <taxon>Bacillati</taxon>
        <taxon>Bacillota</taxon>
        <taxon>Clostridia</taxon>
        <taxon>Eubacteriales</taxon>
        <taxon>Clostridiaceae</taxon>
        <taxon>Clostridium</taxon>
    </lineage>
</organism>
<dbReference type="Proteomes" id="UP000694308">
    <property type="component" value="Unassembled WGS sequence"/>
</dbReference>
<evidence type="ECO:0000256" key="2">
    <source>
        <dbReference type="SAM" id="SignalP"/>
    </source>
</evidence>
<proteinExistence type="predicted"/>
<gene>
    <name evidence="4" type="ORF">I6U48_06685</name>
</gene>
<feature type="chain" id="PRO_5037070078" description="DUF5667 domain-containing protein" evidence="2">
    <location>
        <begin position="24"/>
        <end position="184"/>
    </location>
</feature>
<keyword evidence="2" id="KW-0732">Signal</keyword>
<feature type="region of interest" description="Disordered" evidence="1">
    <location>
        <begin position="157"/>
        <end position="184"/>
    </location>
</feature>